<dbReference type="PANTHER" id="PTHR21092">
    <property type="entry name" value="NICASTRIN"/>
    <property type="match status" value="1"/>
</dbReference>
<keyword evidence="4 10" id="KW-0812">Transmembrane</keyword>
<evidence type="ECO:0000256" key="11">
    <source>
        <dbReference type="SAM" id="SignalP"/>
    </source>
</evidence>
<dbReference type="SUPFAM" id="SSF53187">
    <property type="entry name" value="Zn-dependent exopeptidases"/>
    <property type="match status" value="1"/>
</dbReference>
<evidence type="ECO:0000256" key="10">
    <source>
        <dbReference type="SAM" id="Phobius"/>
    </source>
</evidence>
<dbReference type="KEGG" id="soy:115876002"/>
<dbReference type="GO" id="GO:0005886">
    <property type="term" value="C:plasma membrane"/>
    <property type="evidence" value="ECO:0007669"/>
    <property type="project" value="UniProtKB-ARBA"/>
</dbReference>
<feature type="chain" id="PRO_5026913653" description="Nicastrin" evidence="11">
    <location>
        <begin position="23"/>
        <end position="677"/>
    </location>
</feature>
<sequence length="677" mass="76407">MDHIKLIIILLYACLSIITGNGDRIKDMMFDGIDSSVPCYRRLNATHQIGCSSKRGGSTGVIHFCETIDDLQFILNSGTAGPYIPVLSTKIFSPDIVHNLSYSDKVSGLIVYTNEPVNFFSHDEKCPNNRFSVDGTCKNNGWNPWGTGLLYVDIPFPLFYVENENDTQKIKECFQTFNNFSFDTQKDRSLCSLELESFMFATTNTPTCQRRSNIVTNMNPVKLCDPLGDYNTWASLFPLVEGSDPNTKPINDFEYIIIAARSDTTSLFDKTTGAENPITSMVTLLSTAKLLKEMVGKWNNKIKKNILFILFTGETYDYIGSQRFLYDMELGLFPVDLPKNNTFLPIIYPENISLFIEISQLSYGKDVYVHYLEDNQKTVATFFNIMNSSTDSLFLHLVPNSLPPSSLHTFIRGNNSIQGMVITNHESEYINHYYNSFYDTSENIQYKYQNGSSIPNDSIQGNIGNIVTVLANSLYEEIIGTKYNGTATANLEMIDELFHCYLEDPSCKVHKAIRKVGMGGNILNLYIGVDIQDNILTDLIALTLAWFTGDLIEESGPNCTNIGKSHVFKYYNMSSNMDDLENKSCYRCTLNHTLAISPAFVIPDYDWSSNKYSSWSESAWRTIGVRIFLKPSPAHERSTIAIGSMIMVLAFVLTYFIKSRSNVLFPPEVFNDPPVNC</sequence>
<dbReference type="AlphaFoldDB" id="A0A6J2X9I8"/>
<evidence type="ECO:0000256" key="7">
    <source>
        <dbReference type="ARBA" id="ARBA00022989"/>
    </source>
</evidence>
<evidence type="ECO:0000256" key="4">
    <source>
        <dbReference type="ARBA" id="ARBA00022692"/>
    </source>
</evidence>
<evidence type="ECO:0000256" key="1">
    <source>
        <dbReference type="ARBA" id="ARBA00004479"/>
    </source>
</evidence>
<dbReference type="OrthoDB" id="755951at2759"/>
<dbReference type="GeneID" id="115876002"/>
<name>A0A6J2X9I8_SITOR</name>
<dbReference type="FunCoup" id="A0A6J2X9I8">
    <property type="interactions" value="2007"/>
</dbReference>
<protein>
    <recommendedName>
        <fullName evidence="3">Nicastrin</fullName>
    </recommendedName>
</protein>
<reference evidence="14" key="1">
    <citation type="submission" date="2025-08" db="UniProtKB">
        <authorList>
            <consortium name="RefSeq"/>
        </authorList>
    </citation>
    <scope>IDENTIFICATION</scope>
    <source>
        <tissue evidence="14">Gonads</tissue>
    </source>
</reference>
<evidence type="ECO:0000256" key="8">
    <source>
        <dbReference type="ARBA" id="ARBA00023136"/>
    </source>
</evidence>
<dbReference type="Pfam" id="PF18266">
    <property type="entry name" value="Ncstrn_small"/>
    <property type="match status" value="1"/>
</dbReference>
<dbReference type="InterPro" id="IPR008710">
    <property type="entry name" value="Nicastrin"/>
</dbReference>
<evidence type="ECO:0000256" key="5">
    <source>
        <dbReference type="ARBA" id="ARBA00022729"/>
    </source>
</evidence>
<feature type="signal peptide" evidence="11">
    <location>
        <begin position="1"/>
        <end position="22"/>
    </location>
</feature>
<dbReference type="GO" id="GO:0007220">
    <property type="term" value="P:Notch receptor processing"/>
    <property type="evidence" value="ECO:0007669"/>
    <property type="project" value="TreeGrafter"/>
</dbReference>
<evidence type="ECO:0000259" key="12">
    <source>
        <dbReference type="Pfam" id="PF18266"/>
    </source>
</evidence>
<dbReference type="RefSeq" id="XP_030747514.1">
    <property type="nucleotide sequence ID" value="XM_030891654.1"/>
</dbReference>
<feature type="domain" description="Nicastrin small lobe" evidence="12">
    <location>
        <begin position="38"/>
        <end position="201"/>
    </location>
</feature>
<evidence type="ECO:0000256" key="3">
    <source>
        <dbReference type="ARBA" id="ARBA00015303"/>
    </source>
</evidence>
<dbReference type="InterPro" id="IPR041084">
    <property type="entry name" value="Ncstrn_small"/>
</dbReference>
<evidence type="ECO:0000313" key="13">
    <source>
        <dbReference type="Proteomes" id="UP000504635"/>
    </source>
</evidence>
<dbReference type="GO" id="GO:0016485">
    <property type="term" value="P:protein processing"/>
    <property type="evidence" value="ECO:0007669"/>
    <property type="project" value="InterPro"/>
</dbReference>
<dbReference type="PANTHER" id="PTHR21092:SF0">
    <property type="entry name" value="NICASTRIN"/>
    <property type="match status" value="1"/>
</dbReference>
<keyword evidence="13" id="KW-1185">Reference proteome</keyword>
<keyword evidence="8 10" id="KW-0472">Membrane</keyword>
<comment type="subcellular location">
    <subcellularLocation>
        <location evidence="1">Membrane</location>
        <topology evidence="1">Single-pass type I membrane protein</topology>
    </subcellularLocation>
</comment>
<evidence type="ECO:0000256" key="2">
    <source>
        <dbReference type="ARBA" id="ARBA00007717"/>
    </source>
</evidence>
<evidence type="ECO:0000256" key="6">
    <source>
        <dbReference type="ARBA" id="ARBA00022976"/>
    </source>
</evidence>
<evidence type="ECO:0000313" key="14">
    <source>
        <dbReference type="RefSeq" id="XP_030747514.1"/>
    </source>
</evidence>
<comment type="similarity">
    <text evidence="2">Belongs to the nicastrin family.</text>
</comment>
<accession>A0A6J2X9I8</accession>
<dbReference type="GO" id="GO:0007219">
    <property type="term" value="P:Notch signaling pathway"/>
    <property type="evidence" value="ECO:0007669"/>
    <property type="project" value="UniProtKB-KW"/>
</dbReference>
<keyword evidence="5 11" id="KW-0732">Signal</keyword>
<organism evidence="13 14">
    <name type="scientific">Sitophilus oryzae</name>
    <name type="common">Rice weevil</name>
    <name type="synonym">Curculio oryzae</name>
    <dbReference type="NCBI Taxonomy" id="7048"/>
    <lineage>
        <taxon>Eukaryota</taxon>
        <taxon>Metazoa</taxon>
        <taxon>Ecdysozoa</taxon>
        <taxon>Arthropoda</taxon>
        <taxon>Hexapoda</taxon>
        <taxon>Insecta</taxon>
        <taxon>Pterygota</taxon>
        <taxon>Neoptera</taxon>
        <taxon>Endopterygota</taxon>
        <taxon>Coleoptera</taxon>
        <taxon>Polyphaga</taxon>
        <taxon>Cucujiformia</taxon>
        <taxon>Curculionidae</taxon>
        <taxon>Dryophthorinae</taxon>
        <taxon>Sitophilus</taxon>
    </lineage>
</organism>
<keyword evidence="6" id="KW-0914">Notch signaling pathway</keyword>
<dbReference type="InParanoid" id="A0A6J2X9I8"/>
<proteinExistence type="inferred from homology"/>
<gene>
    <name evidence="14" type="primary">LOC115876002</name>
</gene>
<dbReference type="Proteomes" id="UP000504635">
    <property type="component" value="Unplaced"/>
</dbReference>
<dbReference type="Pfam" id="PF05450">
    <property type="entry name" value="Nicastrin"/>
    <property type="match status" value="1"/>
</dbReference>
<evidence type="ECO:0000256" key="9">
    <source>
        <dbReference type="ARBA" id="ARBA00023180"/>
    </source>
</evidence>
<keyword evidence="9" id="KW-0325">Glycoprotein</keyword>
<keyword evidence="7 10" id="KW-1133">Transmembrane helix</keyword>
<dbReference type="Gene3D" id="3.40.630.10">
    <property type="entry name" value="Zn peptidases"/>
    <property type="match status" value="1"/>
</dbReference>
<feature type="transmembrane region" description="Helical" evidence="10">
    <location>
        <begin position="639"/>
        <end position="657"/>
    </location>
</feature>